<keyword evidence="2" id="KW-1185">Reference proteome</keyword>
<organism evidence="1 2">
    <name type="scientific">Violaceomyces palustris</name>
    <dbReference type="NCBI Taxonomy" id="1673888"/>
    <lineage>
        <taxon>Eukaryota</taxon>
        <taxon>Fungi</taxon>
        <taxon>Dikarya</taxon>
        <taxon>Basidiomycota</taxon>
        <taxon>Ustilaginomycotina</taxon>
        <taxon>Ustilaginomycetes</taxon>
        <taxon>Violaceomycetales</taxon>
        <taxon>Violaceomycetaceae</taxon>
        <taxon>Violaceomyces</taxon>
    </lineage>
</organism>
<accession>A0ACD0NPY6</accession>
<evidence type="ECO:0000313" key="1">
    <source>
        <dbReference type="EMBL" id="PWN47890.1"/>
    </source>
</evidence>
<keyword evidence="1" id="KW-0808">Transferase</keyword>
<sequence length="503" mass="55593">MACAPACFPAPGPLCVSPFIATDPVWQEKAQASVQLPNGEAAKELVREEESRDFSHLGSPPKLSRRGQDHASKITPFWNTFDCMLNDGFHPDANEGGIVNMGIANNSLMEDELLEYMHNNFKIEAIDLTYGSSLFGSTRLFQALCTHYNSADFSPKVPVLPKHILTSPGCGPLLDQIFEHLADPGDGVLVAAPCYNGFEADLTTRSKVHCIPVHCPKDKGHGSEAFNFEGESALRGFEEAIKDSESKGIKITSIIVCNPNNPVGRCYDRGALLAYGRFAAKHGLHLVFDEIYALSTFPTKDVDKPQPFISALNIDWADESGLHPGYVHILSSASKDFGLNGFRVGTFVSQHNETLVGAMKMTCKLYMVSSPADALFSSLLLNQDYLQGFIKTNRLRLAEAYDFVRSWCLHHKIDYTPSNAGHFLLVDLSRFMPREIQGRELEGREAESALWAKALDEKVCITPGFNYHHPEAGTYRLTFSLKRPCLIEGLARLEKALGLPPWL</sequence>
<name>A0ACD0NPY6_9BASI</name>
<protein>
    <submittedName>
        <fullName evidence="1">PLP-dependent transferase</fullName>
    </submittedName>
</protein>
<dbReference type="Proteomes" id="UP000245626">
    <property type="component" value="Unassembled WGS sequence"/>
</dbReference>
<dbReference type="EMBL" id="KZ820315">
    <property type="protein sequence ID" value="PWN47890.1"/>
    <property type="molecule type" value="Genomic_DNA"/>
</dbReference>
<reference evidence="1 2" key="1">
    <citation type="journal article" date="2018" name="Mol. Biol. Evol.">
        <title>Broad Genomic Sampling Reveals a Smut Pathogenic Ancestry of the Fungal Clade Ustilaginomycotina.</title>
        <authorList>
            <person name="Kijpornyongpan T."/>
            <person name="Mondo S.J."/>
            <person name="Barry K."/>
            <person name="Sandor L."/>
            <person name="Lee J."/>
            <person name="Lipzen A."/>
            <person name="Pangilinan J."/>
            <person name="LaButti K."/>
            <person name="Hainaut M."/>
            <person name="Henrissat B."/>
            <person name="Grigoriev I.V."/>
            <person name="Spatafora J.W."/>
            <person name="Aime M.C."/>
        </authorList>
    </citation>
    <scope>NUCLEOTIDE SEQUENCE [LARGE SCALE GENOMIC DNA]</scope>
    <source>
        <strain evidence="1 2">SA 807</strain>
    </source>
</reference>
<evidence type="ECO:0000313" key="2">
    <source>
        <dbReference type="Proteomes" id="UP000245626"/>
    </source>
</evidence>
<gene>
    <name evidence="1" type="ORF">IE53DRAFT_389960</name>
</gene>
<proteinExistence type="predicted"/>